<name>A0A0Q9YHJ4_9GAMM</name>
<feature type="coiled-coil region" evidence="1">
    <location>
        <begin position="51"/>
        <end position="78"/>
    </location>
</feature>
<dbReference type="STRING" id="437022.CC99x_02521"/>
<evidence type="ECO:0000256" key="1">
    <source>
        <dbReference type="SAM" id="Coils"/>
    </source>
</evidence>
<dbReference type="CDD" id="cd11530">
    <property type="entry name" value="NTP-PPase_DR2231_like"/>
    <property type="match status" value="1"/>
</dbReference>
<sequence length="157" mass="17680">MKNTGFKHVEEFHKAFGHPVHKKPTEADIKTVKLRLSLILEEFIELSKASLAENNDNVKQLIDTLNLAQKQIQSLEEADKALDLIEIADALTDINYVTYGAGHCFGLNLDSCMEEVQKSNMSKLGENGKPIYNDMGKIMKGPNYKEPNLKKVLFEES</sequence>
<keyword evidence="4" id="KW-1185">Reference proteome</keyword>
<dbReference type="EMBL" id="LKHV02000002">
    <property type="protein sequence ID" value="MCS5709746.1"/>
    <property type="molecule type" value="Genomic_DNA"/>
</dbReference>
<dbReference type="InterPro" id="IPR021130">
    <property type="entry name" value="PRib-ATP_PPHydrolase-like"/>
</dbReference>
<dbReference type="Pfam" id="PF01503">
    <property type="entry name" value="PRA-PH"/>
    <property type="match status" value="1"/>
</dbReference>
<reference evidence="3" key="2">
    <citation type="journal article" date="2016" name="Genome Announc.">
        <title>Draft Genome Sequences of Two Novel Amoeba-Resistant Intranuclear Bacteria, 'Candidatus Berkiella cookevillensis' and 'Candidatus Berkiella aquae'.</title>
        <authorList>
            <person name="Mehari Y.T."/>
            <person name="Arivett B.A."/>
            <person name="Farone A.L."/>
            <person name="Gunderson J.H."/>
            <person name="Farone M.B."/>
        </authorList>
    </citation>
    <scope>NUCLEOTIDE SEQUENCE</scope>
    <source>
        <strain evidence="3">CC99</strain>
    </source>
</reference>
<proteinExistence type="predicted"/>
<dbReference type="Proteomes" id="UP000051494">
    <property type="component" value="Unassembled WGS sequence"/>
</dbReference>
<dbReference type="EMBL" id="LKHV01000023">
    <property type="protein sequence ID" value="KRG17234.1"/>
    <property type="molecule type" value="Genomic_DNA"/>
</dbReference>
<reference evidence="3" key="3">
    <citation type="submission" date="2021-06" db="EMBL/GenBank/DDBJ databases">
        <title>Genomic Description and Analysis of Intracellular Bacteria, Candidatus Berkiella cookevillensis and Candidatus Berkiella aquae.</title>
        <authorList>
            <person name="Kidane D.T."/>
            <person name="Mehari Y.T."/>
            <person name="Rice F.C."/>
            <person name="Arivett B.A."/>
            <person name="Farone A.L."/>
            <person name="Berk S.G."/>
            <person name="Farone M.B."/>
        </authorList>
    </citation>
    <scope>NUCLEOTIDE SEQUENCE</scope>
    <source>
        <strain evidence="3">CC99</strain>
    </source>
</reference>
<dbReference type="Gene3D" id="1.10.3420.10">
    <property type="entry name" value="putative ntp pyrophosphohydrolase like domain"/>
    <property type="match status" value="1"/>
</dbReference>
<dbReference type="GO" id="GO:0016787">
    <property type="term" value="F:hydrolase activity"/>
    <property type="evidence" value="ECO:0007669"/>
    <property type="project" value="UniProtKB-KW"/>
</dbReference>
<organism evidence="2">
    <name type="scientific">Candidatus Berkiella cookevillensis</name>
    <dbReference type="NCBI Taxonomy" id="437022"/>
    <lineage>
        <taxon>Bacteria</taxon>
        <taxon>Pseudomonadati</taxon>
        <taxon>Pseudomonadota</taxon>
        <taxon>Gammaproteobacteria</taxon>
        <taxon>Candidatus Berkiellales</taxon>
        <taxon>Candidatus Berkiellaceae</taxon>
        <taxon>Candidatus Berkiella</taxon>
    </lineage>
</organism>
<dbReference type="OrthoDB" id="9795188at2"/>
<comment type="caution">
    <text evidence="2">The sequence shown here is derived from an EMBL/GenBank/DDBJ whole genome shotgun (WGS) entry which is preliminary data.</text>
</comment>
<dbReference type="RefSeq" id="WP_077065498.1">
    <property type="nucleotide sequence ID" value="NZ_LKHV02000002.1"/>
</dbReference>
<evidence type="ECO:0000313" key="3">
    <source>
        <dbReference type="EMBL" id="MCS5709746.1"/>
    </source>
</evidence>
<gene>
    <name evidence="3" type="ORF">CC99x_012640</name>
    <name evidence="2" type="ORF">CC99x_02521</name>
</gene>
<evidence type="ECO:0000313" key="4">
    <source>
        <dbReference type="Proteomes" id="UP000051494"/>
    </source>
</evidence>
<protein>
    <submittedName>
        <fullName evidence="3">Nucleoside triphosphate pyrophosphohydrolase family protein</fullName>
    </submittedName>
    <submittedName>
        <fullName evidence="2">Phosphoribosyl-ATP pyrophosphohydrolase</fullName>
    </submittedName>
</protein>
<accession>A0A0Q9YHJ4</accession>
<keyword evidence="1" id="KW-0175">Coiled coil</keyword>
<dbReference type="InterPro" id="IPR023292">
    <property type="entry name" value="NTP_PyroPHydrolase-like_dom_sf"/>
</dbReference>
<evidence type="ECO:0000313" key="2">
    <source>
        <dbReference type="EMBL" id="KRG17234.1"/>
    </source>
</evidence>
<reference evidence="2" key="1">
    <citation type="submission" date="2015-09" db="EMBL/GenBank/DDBJ databases">
        <title>Draft Genome Sequences of Two Novel Amoeba-resistant Intranuclear Bacteria, Candidatus Berkiella cookevillensis and Candidatus Berkiella aquae.</title>
        <authorList>
            <person name="Mehari Y.T."/>
            <person name="Arivett B.A."/>
            <person name="Farone A.L."/>
            <person name="Gunderson J.H."/>
            <person name="Farone M.B."/>
        </authorList>
    </citation>
    <scope>NUCLEOTIDE SEQUENCE [LARGE SCALE GENOMIC DNA]</scope>
    <source>
        <strain evidence="2">CC99</strain>
    </source>
</reference>
<dbReference type="AlphaFoldDB" id="A0A0Q9YHJ4"/>
<dbReference type="InterPro" id="IPR033653">
    <property type="entry name" value="NTP-PPase_DR2231-like"/>
</dbReference>
<keyword evidence="2" id="KW-0378">Hydrolase</keyword>
<dbReference type="PATRIC" id="fig|1590042.3.peg.2590"/>